<dbReference type="Gene3D" id="3.40.50.720">
    <property type="entry name" value="NAD(P)-binding Rossmann-like Domain"/>
    <property type="match status" value="2"/>
</dbReference>
<organism evidence="2 3">
    <name type="scientific">Protea cynaroides</name>
    <dbReference type="NCBI Taxonomy" id="273540"/>
    <lineage>
        <taxon>Eukaryota</taxon>
        <taxon>Viridiplantae</taxon>
        <taxon>Streptophyta</taxon>
        <taxon>Embryophyta</taxon>
        <taxon>Tracheophyta</taxon>
        <taxon>Spermatophyta</taxon>
        <taxon>Magnoliopsida</taxon>
        <taxon>Proteales</taxon>
        <taxon>Proteaceae</taxon>
        <taxon>Protea</taxon>
    </lineage>
</organism>
<accession>A0A9Q0KGA7</accession>
<dbReference type="PRINTS" id="PR00081">
    <property type="entry name" value="GDHRDH"/>
</dbReference>
<comment type="caution">
    <text evidence="2">The sequence shown here is derived from an EMBL/GenBank/DDBJ whole genome shotgun (WGS) entry which is preliminary data.</text>
</comment>
<evidence type="ECO:0000256" key="1">
    <source>
        <dbReference type="SAM" id="MobiDB-lite"/>
    </source>
</evidence>
<evidence type="ECO:0008006" key="4">
    <source>
        <dbReference type="Google" id="ProtNLM"/>
    </source>
</evidence>
<dbReference type="Proteomes" id="UP001141806">
    <property type="component" value="Unassembled WGS sequence"/>
</dbReference>
<dbReference type="InterPro" id="IPR036291">
    <property type="entry name" value="NAD(P)-bd_dom_sf"/>
</dbReference>
<dbReference type="PANTHER" id="PTHR44375">
    <property type="entry name" value="BETA-KETOACYL-ACP REDUCTASE-LIKE PROTEIN-RELATED"/>
    <property type="match status" value="1"/>
</dbReference>
<proteinExistence type="predicted"/>
<reference evidence="2" key="1">
    <citation type="journal article" date="2023" name="Plant J.">
        <title>The genome of the king protea, Protea cynaroides.</title>
        <authorList>
            <person name="Chang J."/>
            <person name="Duong T.A."/>
            <person name="Schoeman C."/>
            <person name="Ma X."/>
            <person name="Roodt D."/>
            <person name="Barker N."/>
            <person name="Li Z."/>
            <person name="Van de Peer Y."/>
            <person name="Mizrachi E."/>
        </authorList>
    </citation>
    <scope>NUCLEOTIDE SEQUENCE</scope>
    <source>
        <tissue evidence="2">Young leaves</tissue>
    </source>
</reference>
<dbReference type="PRINTS" id="PR00080">
    <property type="entry name" value="SDRFAMILY"/>
</dbReference>
<keyword evidence="3" id="KW-1185">Reference proteome</keyword>
<dbReference type="AlphaFoldDB" id="A0A9Q0KGA7"/>
<dbReference type="OrthoDB" id="47007at2759"/>
<dbReference type="FunFam" id="3.40.50.720:FF:000084">
    <property type="entry name" value="Short-chain dehydrogenase reductase"/>
    <property type="match status" value="2"/>
</dbReference>
<dbReference type="InterPro" id="IPR002347">
    <property type="entry name" value="SDR_fam"/>
</dbReference>
<dbReference type="InterPro" id="IPR020904">
    <property type="entry name" value="Sc_DH/Rdtase_CS"/>
</dbReference>
<dbReference type="PROSITE" id="PS00061">
    <property type="entry name" value="ADH_SHORT"/>
    <property type="match status" value="2"/>
</dbReference>
<name>A0A9Q0KGA7_9MAGN</name>
<dbReference type="Pfam" id="PF00106">
    <property type="entry name" value="adh_short"/>
    <property type="match status" value="2"/>
</dbReference>
<dbReference type="CDD" id="cd05233">
    <property type="entry name" value="SDR_c"/>
    <property type="match status" value="2"/>
</dbReference>
<evidence type="ECO:0000313" key="3">
    <source>
        <dbReference type="Proteomes" id="UP001141806"/>
    </source>
</evidence>
<dbReference type="EMBL" id="JAMYWD010000005">
    <property type="protein sequence ID" value="KAJ4970058.1"/>
    <property type="molecule type" value="Genomic_DNA"/>
</dbReference>
<evidence type="ECO:0000313" key="2">
    <source>
        <dbReference type="EMBL" id="KAJ4970058.1"/>
    </source>
</evidence>
<dbReference type="PANTHER" id="PTHR44375:SF2">
    <property type="entry name" value="BETA-KETOACYL-ACP REDUCTASE-LIKE PROTEIN-RELATED"/>
    <property type="match status" value="1"/>
</dbReference>
<gene>
    <name evidence="2" type="ORF">NE237_003157</name>
</gene>
<dbReference type="SUPFAM" id="SSF51735">
    <property type="entry name" value="NAD(P)-binding Rossmann-fold domains"/>
    <property type="match status" value="2"/>
</dbReference>
<protein>
    <recommendedName>
        <fullName evidence="4">3-oxoacyl-[acyl-carrier-protein] reductase</fullName>
    </recommendedName>
</protein>
<sequence length="627" mass="67703">MADEVHKYLEPWRRLDGKVVMVTGASSGLGLEFCLDLAKAGCSIVAAARRKDRLVSLCNEINQLSSISSSSSSSDESNSMPRPNRAVAVELDVSANGTEIDASVQKAWDAFGRIDALINNAGVRGSVSSPLNLSEEEWNTTLKTNLTGSWLVSKYVCRRMRDANLQGSVINISSIAGLNRGVLPGGVAYGSSKAGLNTLTKIMALELGVLNIRVNSISPGLFRSEITEKLMEKEWLKKVALKTIPLRAHGTSDPALTSLVRYLIHDSSEYVTGNVFIVEAGATLTGRRRFESREKRTGLGSRGITGKGKESEWEGEESGVQGQQGKCDKGRIKDMGDEVQKYLEPWCRLDGKVVMVTGASSGLGREFCLDLAKAGCNIVAAARRKDRLVSLCNEINQLNSISSWSSSSDDSKFMPRPNRAVAVELDVSAKGTEIDASVQRAWDAFGRIDALVNNAGVRGGVSSSLNLSEEEWNNTFRTNLTGSWLVSKYVCRRMHDANLQGSVTNISSTAGLNRGALPGGVAYASSKAGLNTLTKIMALELGVHNIRVNSISPGLFRSEITEKLMEKEWLKKVALKIIPLREHGTSDPALTSLVRYLIHDSSEYVTGNVFVVEAGATLPGVPIFSSL</sequence>
<feature type="region of interest" description="Disordered" evidence="1">
    <location>
        <begin position="295"/>
        <end position="331"/>
    </location>
</feature>